<organism evidence="1 2">
    <name type="scientific">Catharanthus roseus</name>
    <name type="common">Madagascar periwinkle</name>
    <name type="synonym">Vinca rosea</name>
    <dbReference type="NCBI Taxonomy" id="4058"/>
    <lineage>
        <taxon>Eukaryota</taxon>
        <taxon>Viridiplantae</taxon>
        <taxon>Streptophyta</taxon>
        <taxon>Embryophyta</taxon>
        <taxon>Tracheophyta</taxon>
        <taxon>Spermatophyta</taxon>
        <taxon>Magnoliopsida</taxon>
        <taxon>eudicotyledons</taxon>
        <taxon>Gunneridae</taxon>
        <taxon>Pentapetalae</taxon>
        <taxon>asterids</taxon>
        <taxon>lamiids</taxon>
        <taxon>Gentianales</taxon>
        <taxon>Apocynaceae</taxon>
        <taxon>Rauvolfioideae</taxon>
        <taxon>Vinceae</taxon>
        <taxon>Catharanthinae</taxon>
        <taxon>Catharanthus</taxon>
    </lineage>
</organism>
<gene>
    <name evidence="1" type="ORF">M9H77_03306</name>
</gene>
<accession>A0ACC0CBC0</accession>
<reference evidence="2" key="1">
    <citation type="journal article" date="2023" name="Nat. Plants">
        <title>Single-cell RNA sequencing provides a high-resolution roadmap for understanding the multicellular compartmentation of specialized metabolism.</title>
        <authorList>
            <person name="Sun S."/>
            <person name="Shen X."/>
            <person name="Li Y."/>
            <person name="Li Y."/>
            <person name="Wang S."/>
            <person name="Li R."/>
            <person name="Zhang H."/>
            <person name="Shen G."/>
            <person name="Guo B."/>
            <person name="Wei J."/>
            <person name="Xu J."/>
            <person name="St-Pierre B."/>
            <person name="Chen S."/>
            <person name="Sun C."/>
        </authorList>
    </citation>
    <scope>NUCLEOTIDE SEQUENCE [LARGE SCALE GENOMIC DNA]</scope>
</reference>
<dbReference type="EMBL" id="CM044701">
    <property type="protein sequence ID" value="KAI5682078.1"/>
    <property type="molecule type" value="Genomic_DNA"/>
</dbReference>
<name>A0ACC0CBC0_CATRO</name>
<sequence>MQEFIHLTIKDLMTMCLLMDTMTCQFKILIHFMKVDTKEGNLLDVEEEDTIDHKKSFQYVKLGMKKKLFEDYGENPTVGQAYYGGYHGGQQVDKALDKIKWKVPNFKGESDLNVFLDWERQVDNLFMVRNYIDTVKVKLVIAELIGYALYWEITNQLELYPYTTYGDMCHLASKIENQRKKIDFSKANIPSSRSMVHKPKASTYKSWPKKDETPKVVFKDSFKPKVEEKGRLITNPTRSFKCNGVDHAAINYPGKRTLVFSKDLNGCIEKDEDDCQEDMV</sequence>
<keyword evidence="2" id="KW-1185">Reference proteome</keyword>
<evidence type="ECO:0000313" key="1">
    <source>
        <dbReference type="EMBL" id="KAI5682078.1"/>
    </source>
</evidence>
<dbReference type="Proteomes" id="UP001060085">
    <property type="component" value="Linkage Group LG01"/>
</dbReference>
<protein>
    <submittedName>
        <fullName evidence="1">Uncharacterized protein</fullName>
    </submittedName>
</protein>
<proteinExistence type="predicted"/>
<evidence type="ECO:0000313" key="2">
    <source>
        <dbReference type="Proteomes" id="UP001060085"/>
    </source>
</evidence>
<comment type="caution">
    <text evidence="1">The sequence shown here is derived from an EMBL/GenBank/DDBJ whole genome shotgun (WGS) entry which is preliminary data.</text>
</comment>